<dbReference type="InterPro" id="IPR001507">
    <property type="entry name" value="ZP_dom"/>
</dbReference>
<keyword evidence="6 14" id="KW-0272">Extracellular matrix</keyword>
<comment type="function">
    <text evidence="14">Component of the zona pellucida, an extracellular matrix surrounding oocytes which mediates sperm binding, induction of the acrosome reaction and prevents post-fertilization polyspermy. The zona pellucida is composed of 3 to 4 glycoproteins, ZP1, ZP2, ZP3, and ZP4. ZP3 is essential for sperm binding and zona matrix formation.</text>
</comment>
<dbReference type="PRINTS" id="PR00023">
    <property type="entry name" value="ZPELLUCIDA"/>
</dbReference>
<evidence type="ECO:0000256" key="5">
    <source>
        <dbReference type="ARBA" id="ARBA00022525"/>
    </source>
</evidence>
<comment type="domain">
    <text evidence="14">The ZP domain is involved in the polymerization of the ZP proteins to form the zona pellucida.</text>
</comment>
<evidence type="ECO:0000256" key="2">
    <source>
        <dbReference type="ARBA" id="ARBA00006735"/>
    </source>
</evidence>
<evidence type="ECO:0000313" key="17">
    <source>
        <dbReference type="EMBL" id="KAK5619324.1"/>
    </source>
</evidence>
<keyword evidence="7 14" id="KW-0165">Cleavage on pair of basic residues</keyword>
<evidence type="ECO:0000256" key="12">
    <source>
        <dbReference type="ARBA" id="ARBA00023157"/>
    </source>
</evidence>
<keyword evidence="18" id="KW-1185">Reference proteome</keyword>
<dbReference type="GO" id="GO:0007339">
    <property type="term" value="P:binding of sperm to zona pellucida"/>
    <property type="evidence" value="ECO:0007669"/>
    <property type="project" value="UniProtKB-UniRule"/>
</dbReference>
<comment type="PTM">
    <text evidence="14">Proteolytically cleaved before the transmembrane segment to yield the secreted ectodomain incorporated in the zona pellucida.</text>
</comment>
<organism evidence="17 18">
    <name type="scientific">Crenichthys baileyi</name>
    <name type="common">White River springfish</name>
    <dbReference type="NCBI Taxonomy" id="28760"/>
    <lineage>
        <taxon>Eukaryota</taxon>
        <taxon>Metazoa</taxon>
        <taxon>Chordata</taxon>
        <taxon>Craniata</taxon>
        <taxon>Vertebrata</taxon>
        <taxon>Euteleostomi</taxon>
        <taxon>Actinopterygii</taxon>
        <taxon>Neopterygii</taxon>
        <taxon>Teleostei</taxon>
        <taxon>Neoteleostei</taxon>
        <taxon>Acanthomorphata</taxon>
        <taxon>Ovalentaria</taxon>
        <taxon>Atherinomorphae</taxon>
        <taxon>Cyprinodontiformes</taxon>
        <taxon>Goodeidae</taxon>
        <taxon>Crenichthys</taxon>
    </lineage>
</organism>
<dbReference type="InterPro" id="IPR048290">
    <property type="entry name" value="ZP_chr"/>
</dbReference>
<comment type="subcellular location">
    <subcellularLocation>
        <location evidence="1">Secreted</location>
        <location evidence="1">Extracellular space</location>
        <location evidence="1">Extracellular matrix</location>
    </subcellularLocation>
    <subcellularLocation>
        <location evidence="14">Zona pellucida</location>
    </subcellularLocation>
    <subcellularLocation>
        <location evidence="14">Cell membrane</location>
        <topology evidence="14">Single-pass type I membrane protein</topology>
    </subcellularLocation>
</comment>
<dbReference type="PANTHER" id="PTHR11576">
    <property type="entry name" value="ZONA PELLUCIDA SPERM-BINDING PROTEIN 3"/>
    <property type="match status" value="1"/>
</dbReference>
<evidence type="ECO:0000256" key="4">
    <source>
        <dbReference type="ARBA" id="ARBA00022475"/>
    </source>
</evidence>
<feature type="transmembrane region" description="Helical" evidence="14">
    <location>
        <begin position="457"/>
        <end position="479"/>
    </location>
</feature>
<keyword evidence="5 14" id="KW-0964">Secreted</keyword>
<dbReference type="EMBL" id="JAHHUM010000580">
    <property type="protein sequence ID" value="KAK5619324.1"/>
    <property type="molecule type" value="Genomic_DNA"/>
</dbReference>
<evidence type="ECO:0000256" key="1">
    <source>
        <dbReference type="ARBA" id="ARBA00004498"/>
    </source>
</evidence>
<dbReference type="Proteomes" id="UP001311232">
    <property type="component" value="Unassembled WGS sequence"/>
</dbReference>
<feature type="domain" description="ZP" evidence="16">
    <location>
        <begin position="121"/>
        <end position="379"/>
    </location>
</feature>
<dbReference type="InterPro" id="IPR055355">
    <property type="entry name" value="ZP-C"/>
</dbReference>
<evidence type="ECO:0000256" key="7">
    <source>
        <dbReference type="ARBA" id="ARBA00022685"/>
    </source>
</evidence>
<keyword evidence="11 14" id="KW-0472">Membrane</keyword>
<dbReference type="FunFam" id="2.60.40.4100:FF:000002">
    <property type="entry name" value="Zona pellucida sperm-binding protein 3"/>
    <property type="match status" value="1"/>
</dbReference>
<dbReference type="Pfam" id="PF23344">
    <property type="entry name" value="ZP-N"/>
    <property type="match status" value="1"/>
</dbReference>
<dbReference type="GO" id="GO:2000344">
    <property type="term" value="P:positive regulation of acrosome reaction"/>
    <property type="evidence" value="ECO:0007669"/>
    <property type="project" value="UniProtKB-UniRule"/>
</dbReference>
<evidence type="ECO:0000256" key="10">
    <source>
        <dbReference type="ARBA" id="ARBA00022989"/>
    </source>
</evidence>
<keyword evidence="9 14" id="KW-0732">Signal</keyword>
<dbReference type="Pfam" id="PF00100">
    <property type="entry name" value="Zona_pellucida"/>
    <property type="match status" value="1"/>
</dbReference>
<dbReference type="Gene3D" id="2.60.40.4100">
    <property type="entry name" value="Zona pellucida, ZP-C domain"/>
    <property type="match status" value="1"/>
</dbReference>
<dbReference type="GO" id="GO:0035804">
    <property type="term" value="F:structural constituent of egg coat"/>
    <property type="evidence" value="ECO:0007669"/>
    <property type="project" value="UniProtKB-UniRule"/>
</dbReference>
<evidence type="ECO:0000256" key="13">
    <source>
        <dbReference type="ARBA" id="ARBA00023180"/>
    </source>
</evidence>
<dbReference type="SMART" id="SM00241">
    <property type="entry name" value="ZP"/>
    <property type="match status" value="1"/>
</dbReference>
<evidence type="ECO:0000256" key="6">
    <source>
        <dbReference type="ARBA" id="ARBA00022530"/>
    </source>
</evidence>
<dbReference type="GO" id="GO:0035803">
    <property type="term" value="P:egg coat formation"/>
    <property type="evidence" value="ECO:0007669"/>
    <property type="project" value="UniProtKB-UniRule"/>
</dbReference>
<feature type="compositionally biased region" description="Polar residues" evidence="15">
    <location>
        <begin position="21"/>
        <end position="32"/>
    </location>
</feature>
<gene>
    <name evidence="17" type="ORF">CRENBAI_011875</name>
</gene>
<reference evidence="17 18" key="1">
    <citation type="submission" date="2021-06" db="EMBL/GenBank/DDBJ databases">
        <authorList>
            <person name="Palmer J.M."/>
        </authorList>
    </citation>
    <scope>NUCLEOTIDE SEQUENCE [LARGE SCALE GENOMIC DNA]</scope>
    <source>
        <strain evidence="17 18">MEX-2019</strain>
        <tissue evidence="17">Muscle</tissue>
    </source>
</reference>
<evidence type="ECO:0000256" key="15">
    <source>
        <dbReference type="SAM" id="MobiDB-lite"/>
    </source>
</evidence>
<accession>A0AAV9SDI2</accession>
<evidence type="ECO:0000256" key="14">
    <source>
        <dbReference type="RuleBase" id="RU367066"/>
    </source>
</evidence>
<protein>
    <recommendedName>
        <fullName evidence="3 14">Zona pellucida sperm-binding protein 3</fullName>
    </recommendedName>
</protein>
<comment type="similarity">
    <text evidence="2 14">Belongs to the ZP domain family. ZPC subfamily.</text>
</comment>
<dbReference type="GO" id="GO:0035805">
    <property type="term" value="C:egg coat"/>
    <property type="evidence" value="ECO:0007669"/>
    <property type="project" value="UniProtKB-SubCell"/>
</dbReference>
<evidence type="ECO:0000256" key="9">
    <source>
        <dbReference type="ARBA" id="ARBA00022729"/>
    </source>
</evidence>
<keyword evidence="12 14" id="KW-1015">Disulfide bond</keyword>
<sequence length="489" mass="54165">MEALQGATSERNKTSWIDPIQRSSQSPWTYQLINPAAPPDQQNQPQSVEEQMQTSQNLQGAETRVPSEHPGQRKTVQAEEVSLVQGLKRNLSSSDPGTKESKVVAKSKQPVRAPAESMSVRCGEEKVTVAVKKDFLGNGQLIHPDDLSLGGCMAVDAVDHILLFESKLQGCGSTVAMTEVALIYMYSLRYSPTPIGNTSILKTNPAEVAIQCHFQRRHYVSSNAIRPLWKTFDFEMQAKRQLHFSLRLMAEDWQSHRPSNVHFVRDMMHIEAAVLQGHHVPLRVFVDSCVVTVNPDPTSHPRYPFINNHGCLTDAKLTGAQSYFLPRSQEDKLHFQLKAFKFKQDDRNSFYITCYMKATTVNVPIDSQHKACSFLTEAGRWVASGGDNKVCSCCETSCGGQRKKRSSEADAAPQWEGTAVLGPILLEDSDLQEELPPEPVPQPQTQDKALTASYSSTALLCGAGVSLAFVMVFMSTLVCNRPTKHSVCT</sequence>
<dbReference type="InterPro" id="IPR055356">
    <property type="entry name" value="ZP-N"/>
</dbReference>
<keyword evidence="10 14" id="KW-1133">Transmembrane helix</keyword>
<evidence type="ECO:0000259" key="16">
    <source>
        <dbReference type="PROSITE" id="PS51034"/>
    </source>
</evidence>
<name>A0AAV9SDI2_9TELE</name>
<evidence type="ECO:0000256" key="11">
    <source>
        <dbReference type="ARBA" id="ARBA00023136"/>
    </source>
</evidence>
<evidence type="ECO:0000256" key="3">
    <source>
        <dbReference type="ARBA" id="ARBA00017980"/>
    </source>
</evidence>
<dbReference type="GO" id="GO:0005886">
    <property type="term" value="C:plasma membrane"/>
    <property type="evidence" value="ECO:0007669"/>
    <property type="project" value="UniProtKB-SubCell"/>
</dbReference>
<evidence type="ECO:0000256" key="8">
    <source>
        <dbReference type="ARBA" id="ARBA00022692"/>
    </source>
</evidence>
<dbReference type="PROSITE" id="PS51034">
    <property type="entry name" value="ZP_2"/>
    <property type="match status" value="1"/>
</dbReference>
<dbReference type="GO" id="GO:0032190">
    <property type="term" value="F:acrosin binding"/>
    <property type="evidence" value="ECO:0007669"/>
    <property type="project" value="TreeGrafter"/>
</dbReference>
<dbReference type="AlphaFoldDB" id="A0AAV9SDI2"/>
<feature type="region of interest" description="Disordered" evidence="15">
    <location>
        <begin position="1"/>
        <end position="110"/>
    </location>
</feature>
<dbReference type="FunFam" id="2.60.40.3210:FF:000001">
    <property type="entry name" value="Zona pellucida sperm-binding protein 3"/>
    <property type="match status" value="1"/>
</dbReference>
<proteinExistence type="inferred from homology"/>
<keyword evidence="4 14" id="KW-1003">Cell membrane</keyword>
<dbReference type="PANTHER" id="PTHR11576:SF2">
    <property type="entry name" value="ZONA PELLUCIDA SPERM-BINDING PROTEIN 3"/>
    <property type="match status" value="1"/>
</dbReference>
<evidence type="ECO:0000313" key="18">
    <source>
        <dbReference type="Proteomes" id="UP001311232"/>
    </source>
</evidence>
<feature type="compositionally biased region" description="Polar residues" evidence="15">
    <location>
        <begin position="47"/>
        <end position="60"/>
    </location>
</feature>
<keyword evidence="13" id="KW-0325">Glycoprotein</keyword>
<keyword evidence="8 14" id="KW-0812">Transmembrane</keyword>
<comment type="caution">
    <text evidence="17">The sequence shown here is derived from an EMBL/GenBank/DDBJ whole genome shotgun (WGS) entry which is preliminary data.</text>
</comment>
<dbReference type="InterPro" id="IPR042235">
    <property type="entry name" value="ZP-C_dom"/>
</dbReference>
<dbReference type="Gene3D" id="2.60.40.3210">
    <property type="entry name" value="Zona pellucida, ZP-N domain"/>
    <property type="match status" value="1"/>
</dbReference>